<dbReference type="Proteomes" id="UP000093514">
    <property type="component" value="Unassembled WGS sequence"/>
</dbReference>
<dbReference type="Gene3D" id="2.40.160.10">
    <property type="entry name" value="Porin"/>
    <property type="match status" value="1"/>
</dbReference>
<reference evidence="2 3" key="2">
    <citation type="submission" date="2016-08" db="EMBL/GenBank/DDBJ databases">
        <title>Orenia metallireducens sp. nov. strain Z6, a Novel Metal-reducing Firmicute from the Deep Subsurface.</title>
        <authorList>
            <person name="Maxim B.I."/>
            <person name="Kenneth K."/>
            <person name="Flynn T.M."/>
            <person name="Oloughlin E.J."/>
            <person name="Locke R.A."/>
            <person name="Weber J.R."/>
            <person name="Egan S.M."/>
            <person name="Mackie R.I."/>
            <person name="Cann I.K."/>
        </authorList>
    </citation>
    <scope>NUCLEOTIDE SEQUENCE [LARGE SCALE GENOMIC DNA]</scope>
    <source>
        <strain evidence="2 3">Z6</strain>
    </source>
</reference>
<evidence type="ECO:0000256" key="1">
    <source>
        <dbReference type="SAM" id="SignalP"/>
    </source>
</evidence>
<evidence type="ECO:0000313" key="3">
    <source>
        <dbReference type="Proteomes" id="UP000093514"/>
    </source>
</evidence>
<dbReference type="EMBL" id="LWDV01000009">
    <property type="protein sequence ID" value="OCL25987.1"/>
    <property type="molecule type" value="Genomic_DNA"/>
</dbReference>
<proteinExistence type="predicted"/>
<gene>
    <name evidence="2" type="ORF">U472_08135</name>
</gene>
<dbReference type="SUPFAM" id="SSF56935">
    <property type="entry name" value="Porins"/>
    <property type="match status" value="1"/>
</dbReference>
<dbReference type="InterPro" id="IPR023614">
    <property type="entry name" value="Porin_dom_sf"/>
</dbReference>
<keyword evidence="1" id="KW-0732">Signal</keyword>
<feature type="chain" id="PRO_5008642869" evidence="1">
    <location>
        <begin position="23"/>
        <end position="646"/>
    </location>
</feature>
<organism evidence="2 3">
    <name type="scientific">Orenia metallireducens</name>
    <dbReference type="NCBI Taxonomy" id="1413210"/>
    <lineage>
        <taxon>Bacteria</taxon>
        <taxon>Bacillati</taxon>
        <taxon>Bacillota</taxon>
        <taxon>Clostridia</taxon>
        <taxon>Halanaerobiales</taxon>
        <taxon>Halobacteroidaceae</taxon>
        <taxon>Orenia</taxon>
    </lineage>
</organism>
<dbReference type="AlphaFoldDB" id="A0A1C0A6V9"/>
<evidence type="ECO:0000313" key="2">
    <source>
        <dbReference type="EMBL" id="OCL25987.1"/>
    </source>
</evidence>
<sequence length="646" mass="72060">MKKISLLLTFVLICSLALPAFAETEIEFNGGLWFTFDEFTEVDGKPFYSMNGNTNIFGTGDWKQSTSDNGNDNREKFESQLVLNTKIKIDDIVTIDVGFESLTDEFVGYPNGTGATRVQEAPTVRDNPPVQLKDLTLTADTQYAKIIATNNFNYNFNERVLATQFEDNWGEMNPYGEGILVQTDIAGVATQGFIFQATKSQAGTASSAGDDIIVNNHETFKKADKLIYGADLKKDLAKGKVGALIINTHDKSSDEQGDNFDKDLDNLHLAINGEYSLTDKVTLNGEFITAQYGDDVTEVMNVHNLPYPSTDFGPEHIIGYDLSGAGAKEDTDIFEVGATVKPLPNLKVNTFYKNVGEDYIAVIGADHDMDSWFGDANFNYGDGNGYEKGLGLNVSYDLKTFFNPTLTLDLTNYEMTRSQLNNAQDDTEREIEAGVSFGDGPWSLGASYRIMTRENDDFDVDMEYNDFNVNGSYKLINDERLTADIHGDINYYTGDDKAINQNFSTETRFKLGAGSSYKLNELVTLTSSYDFGYATEDNDVIKDASGQQHLIKLGASYKITENTSFTVMYKYDNYNLDREATAEELQNSVYKKEAEHQWYDGGESWEHEPAEQGGYAWDYGPTIKNVAPTYSGYTTHEIKATYNINF</sequence>
<keyword evidence="3" id="KW-1185">Reference proteome</keyword>
<comment type="caution">
    <text evidence="2">The sequence shown here is derived from an EMBL/GenBank/DDBJ whole genome shotgun (WGS) entry which is preliminary data.</text>
</comment>
<dbReference type="OrthoDB" id="2109971at2"/>
<name>A0A1C0A6V9_9FIRM</name>
<protein>
    <submittedName>
        <fullName evidence="2">Uncharacterized protein</fullName>
    </submittedName>
</protein>
<reference evidence="3" key="1">
    <citation type="submission" date="2016-07" db="EMBL/GenBank/DDBJ databases">
        <authorList>
            <person name="Florea S."/>
            <person name="Webb J.S."/>
            <person name="Jaromczyk J."/>
            <person name="Schardl C.L."/>
        </authorList>
    </citation>
    <scope>NUCLEOTIDE SEQUENCE [LARGE SCALE GENOMIC DNA]</scope>
    <source>
        <strain evidence="3">Z6</strain>
    </source>
</reference>
<feature type="signal peptide" evidence="1">
    <location>
        <begin position="1"/>
        <end position="22"/>
    </location>
</feature>
<dbReference type="RefSeq" id="WP_068717354.1">
    <property type="nucleotide sequence ID" value="NZ_LWDV01000009.1"/>
</dbReference>
<accession>A0A1C0A6V9</accession>